<sequence length="62" mass="6825">MVDTGATHNYLASRSRETWARAEKGVGRVKAINSAAQPIAGVAKSVLIKWVRSRARPTFLSW</sequence>
<reference evidence="1" key="1">
    <citation type="submission" date="2020-06" db="EMBL/GenBank/DDBJ databases">
        <authorList>
            <person name="Li T."/>
            <person name="Hu X."/>
            <person name="Zhang T."/>
            <person name="Song X."/>
            <person name="Zhang H."/>
            <person name="Dai N."/>
            <person name="Sheng W."/>
            <person name="Hou X."/>
            <person name="Wei L."/>
        </authorList>
    </citation>
    <scope>NUCLEOTIDE SEQUENCE</scope>
    <source>
        <strain evidence="1">G02</strain>
        <tissue evidence="1">Leaf</tissue>
    </source>
</reference>
<name>A0AAW2QZI1_SESRA</name>
<evidence type="ECO:0000313" key="1">
    <source>
        <dbReference type="EMBL" id="KAL0373258.1"/>
    </source>
</evidence>
<dbReference type="AlphaFoldDB" id="A0AAW2QZI1"/>
<organism evidence="1">
    <name type="scientific">Sesamum radiatum</name>
    <name type="common">Black benniseed</name>
    <dbReference type="NCBI Taxonomy" id="300843"/>
    <lineage>
        <taxon>Eukaryota</taxon>
        <taxon>Viridiplantae</taxon>
        <taxon>Streptophyta</taxon>
        <taxon>Embryophyta</taxon>
        <taxon>Tracheophyta</taxon>
        <taxon>Spermatophyta</taxon>
        <taxon>Magnoliopsida</taxon>
        <taxon>eudicotyledons</taxon>
        <taxon>Gunneridae</taxon>
        <taxon>Pentapetalae</taxon>
        <taxon>asterids</taxon>
        <taxon>lamiids</taxon>
        <taxon>Lamiales</taxon>
        <taxon>Pedaliaceae</taxon>
        <taxon>Sesamum</taxon>
    </lineage>
</organism>
<protein>
    <submittedName>
        <fullName evidence="1">Uncharacterized protein</fullName>
    </submittedName>
</protein>
<accession>A0AAW2QZI1</accession>
<comment type="caution">
    <text evidence="1">The sequence shown here is derived from an EMBL/GenBank/DDBJ whole genome shotgun (WGS) entry which is preliminary data.</text>
</comment>
<reference evidence="1" key="2">
    <citation type="journal article" date="2024" name="Plant">
        <title>Genomic evolution and insights into agronomic trait innovations of Sesamum species.</title>
        <authorList>
            <person name="Miao H."/>
            <person name="Wang L."/>
            <person name="Qu L."/>
            <person name="Liu H."/>
            <person name="Sun Y."/>
            <person name="Le M."/>
            <person name="Wang Q."/>
            <person name="Wei S."/>
            <person name="Zheng Y."/>
            <person name="Lin W."/>
            <person name="Duan Y."/>
            <person name="Cao H."/>
            <person name="Xiong S."/>
            <person name="Wang X."/>
            <person name="Wei L."/>
            <person name="Li C."/>
            <person name="Ma Q."/>
            <person name="Ju M."/>
            <person name="Zhao R."/>
            <person name="Li G."/>
            <person name="Mu C."/>
            <person name="Tian Q."/>
            <person name="Mei H."/>
            <person name="Zhang T."/>
            <person name="Gao T."/>
            <person name="Zhang H."/>
        </authorList>
    </citation>
    <scope>NUCLEOTIDE SEQUENCE</scope>
    <source>
        <strain evidence="1">G02</strain>
    </source>
</reference>
<dbReference type="EMBL" id="JACGWJ010000014">
    <property type="protein sequence ID" value="KAL0373258.1"/>
    <property type="molecule type" value="Genomic_DNA"/>
</dbReference>
<gene>
    <name evidence="1" type="ORF">Sradi_3241500</name>
</gene>
<proteinExistence type="predicted"/>